<dbReference type="InterPro" id="IPR050352">
    <property type="entry name" value="ABCG_transporters"/>
</dbReference>
<dbReference type="OrthoDB" id="66620at2759"/>
<evidence type="ECO:0000313" key="8">
    <source>
        <dbReference type="EMBL" id="CAG7726011.1"/>
    </source>
</evidence>
<comment type="subcellular location">
    <subcellularLocation>
        <location evidence="1">Membrane</location>
        <topology evidence="1">Multi-pass membrane protein</topology>
    </subcellularLocation>
</comment>
<accession>A0A8J2KHH9</accession>
<evidence type="ECO:0000256" key="4">
    <source>
        <dbReference type="ARBA" id="ARBA00022989"/>
    </source>
</evidence>
<protein>
    <recommendedName>
        <fullName evidence="7">ABC-2 type transporter transmembrane domain-containing protein</fullName>
    </recommendedName>
</protein>
<proteinExistence type="predicted"/>
<feature type="transmembrane region" description="Helical" evidence="6">
    <location>
        <begin position="262"/>
        <end position="284"/>
    </location>
</feature>
<evidence type="ECO:0000256" key="3">
    <source>
        <dbReference type="ARBA" id="ARBA00022692"/>
    </source>
</evidence>
<dbReference type="Proteomes" id="UP000708208">
    <property type="component" value="Unassembled WGS sequence"/>
</dbReference>
<feature type="domain" description="ABC-2 type transporter transmembrane" evidence="7">
    <location>
        <begin position="94"/>
        <end position="304"/>
    </location>
</feature>
<dbReference type="PANTHER" id="PTHR48041:SF139">
    <property type="entry name" value="PROTEIN SCARLET"/>
    <property type="match status" value="1"/>
</dbReference>
<keyword evidence="4 6" id="KW-1133">Transmembrane helix</keyword>
<dbReference type="EMBL" id="CAJVCH010129636">
    <property type="protein sequence ID" value="CAG7726011.1"/>
    <property type="molecule type" value="Genomic_DNA"/>
</dbReference>
<feature type="transmembrane region" description="Helical" evidence="6">
    <location>
        <begin position="343"/>
        <end position="363"/>
    </location>
</feature>
<sequence>FLKGMNLICPEQYNPADFYIKTLAVYPGKEEESRKQIKGICDTFSVSPQAKEIEQKVQTEITTVDLFTKSGSSADSYDDQTVLGFHVRRPLWITQTFWLTWRALINSKRNPKVHTVRTIQKIVMALLIGLCYFGVKLNQMGIQDIQGAVFVFITENTFPSLYGVLHVFPHELPLFIRENKGGLYRCDSYYISTMISLLPGFVFEPLVFATISYWMIGLRPTPEAFFTTLLVVLMTANTAAACGCFFSAAFENISIAVTCLIPFDYILMITGGLFINIGTLPSYISWTKFISWFMYANEALTVTQWNGVQNITCEGPPELPCIMDGEGVIASKSFSVSHLPIDFIGLASLYCFFHIAGFTSIVLRSRRK</sequence>
<feature type="transmembrane region" description="Helical" evidence="6">
    <location>
        <begin position="189"/>
        <end position="216"/>
    </location>
</feature>
<dbReference type="GO" id="GO:0140359">
    <property type="term" value="F:ABC-type transporter activity"/>
    <property type="evidence" value="ECO:0007669"/>
    <property type="project" value="InterPro"/>
</dbReference>
<keyword evidence="5 6" id="KW-0472">Membrane</keyword>
<keyword evidence="2" id="KW-0813">Transport</keyword>
<dbReference type="AlphaFoldDB" id="A0A8J2KHH9"/>
<dbReference type="GO" id="GO:0030659">
    <property type="term" value="C:cytoplasmic vesicle membrane"/>
    <property type="evidence" value="ECO:0007669"/>
    <property type="project" value="TreeGrafter"/>
</dbReference>
<evidence type="ECO:0000256" key="5">
    <source>
        <dbReference type="ARBA" id="ARBA00023136"/>
    </source>
</evidence>
<gene>
    <name evidence="8" type="ORF">AFUS01_LOCUS14943</name>
</gene>
<feature type="non-terminal residue" evidence="8">
    <location>
        <position position="368"/>
    </location>
</feature>
<evidence type="ECO:0000256" key="6">
    <source>
        <dbReference type="SAM" id="Phobius"/>
    </source>
</evidence>
<feature type="transmembrane region" description="Helical" evidence="6">
    <location>
        <begin position="118"/>
        <end position="135"/>
    </location>
</feature>
<comment type="caution">
    <text evidence="8">The sequence shown here is derived from an EMBL/GenBank/DDBJ whole genome shotgun (WGS) entry which is preliminary data.</text>
</comment>
<feature type="transmembrane region" description="Helical" evidence="6">
    <location>
        <begin position="228"/>
        <end position="250"/>
    </location>
</feature>
<reference evidence="8" key="1">
    <citation type="submission" date="2021-06" db="EMBL/GenBank/DDBJ databases">
        <authorList>
            <person name="Hodson N. C."/>
            <person name="Mongue J. A."/>
            <person name="Jaron S. K."/>
        </authorList>
    </citation>
    <scope>NUCLEOTIDE SEQUENCE</scope>
</reference>
<organism evidence="8 9">
    <name type="scientific">Allacma fusca</name>
    <dbReference type="NCBI Taxonomy" id="39272"/>
    <lineage>
        <taxon>Eukaryota</taxon>
        <taxon>Metazoa</taxon>
        <taxon>Ecdysozoa</taxon>
        <taxon>Arthropoda</taxon>
        <taxon>Hexapoda</taxon>
        <taxon>Collembola</taxon>
        <taxon>Symphypleona</taxon>
        <taxon>Sminthuridae</taxon>
        <taxon>Allacma</taxon>
    </lineage>
</organism>
<evidence type="ECO:0000259" key="7">
    <source>
        <dbReference type="Pfam" id="PF01061"/>
    </source>
</evidence>
<keyword evidence="9" id="KW-1185">Reference proteome</keyword>
<keyword evidence="3 6" id="KW-0812">Transmembrane</keyword>
<evidence type="ECO:0000256" key="2">
    <source>
        <dbReference type="ARBA" id="ARBA00022448"/>
    </source>
</evidence>
<dbReference type="PANTHER" id="PTHR48041">
    <property type="entry name" value="ABC TRANSPORTER G FAMILY MEMBER 28"/>
    <property type="match status" value="1"/>
</dbReference>
<evidence type="ECO:0000313" key="9">
    <source>
        <dbReference type="Proteomes" id="UP000708208"/>
    </source>
</evidence>
<dbReference type="Pfam" id="PF01061">
    <property type="entry name" value="ABC2_membrane"/>
    <property type="match status" value="1"/>
</dbReference>
<dbReference type="InterPro" id="IPR013525">
    <property type="entry name" value="ABC2_TM"/>
</dbReference>
<evidence type="ECO:0000256" key="1">
    <source>
        <dbReference type="ARBA" id="ARBA00004141"/>
    </source>
</evidence>
<dbReference type="GO" id="GO:0005886">
    <property type="term" value="C:plasma membrane"/>
    <property type="evidence" value="ECO:0007669"/>
    <property type="project" value="TreeGrafter"/>
</dbReference>
<name>A0A8J2KHH9_9HEXA</name>